<keyword evidence="2" id="KW-1185">Reference proteome</keyword>
<proteinExistence type="predicted"/>
<organism evidence="1 2">
    <name type="scientific">Microlunatus kandeliicorticis</name>
    <dbReference type="NCBI Taxonomy" id="1759536"/>
    <lineage>
        <taxon>Bacteria</taxon>
        <taxon>Bacillati</taxon>
        <taxon>Actinomycetota</taxon>
        <taxon>Actinomycetes</taxon>
        <taxon>Propionibacteriales</taxon>
        <taxon>Propionibacteriaceae</taxon>
        <taxon>Microlunatus</taxon>
    </lineage>
</organism>
<gene>
    <name evidence="1" type="ORF">FHX74_000874</name>
</gene>
<name>A0A7W3IQD9_9ACTN</name>
<reference evidence="1 2" key="1">
    <citation type="submission" date="2020-07" db="EMBL/GenBank/DDBJ databases">
        <title>Sequencing the genomes of 1000 actinobacteria strains.</title>
        <authorList>
            <person name="Klenk H.-P."/>
        </authorList>
    </citation>
    <scope>NUCLEOTIDE SEQUENCE [LARGE SCALE GENOMIC DNA]</scope>
    <source>
        <strain evidence="1 2">DSM 100723</strain>
    </source>
</reference>
<protein>
    <submittedName>
        <fullName evidence="1">Uncharacterized protein</fullName>
    </submittedName>
</protein>
<sequence length="59" mass="6444">MVVGWWSGGGRVVVGWWPGGGRVVVGWLWVADGWRSAGGRLAVGRAVPTRFRRWGRAVP</sequence>
<dbReference type="AlphaFoldDB" id="A0A7W3IQD9"/>
<dbReference type="EMBL" id="JACGWT010000001">
    <property type="protein sequence ID" value="MBA8793280.1"/>
    <property type="molecule type" value="Genomic_DNA"/>
</dbReference>
<dbReference type="RefSeq" id="WP_182558807.1">
    <property type="nucleotide sequence ID" value="NZ_JACGWT010000001.1"/>
</dbReference>
<accession>A0A7W3IQD9</accession>
<evidence type="ECO:0000313" key="2">
    <source>
        <dbReference type="Proteomes" id="UP000523079"/>
    </source>
</evidence>
<evidence type="ECO:0000313" key="1">
    <source>
        <dbReference type="EMBL" id="MBA8793280.1"/>
    </source>
</evidence>
<comment type="caution">
    <text evidence="1">The sequence shown here is derived from an EMBL/GenBank/DDBJ whole genome shotgun (WGS) entry which is preliminary data.</text>
</comment>
<dbReference type="Proteomes" id="UP000523079">
    <property type="component" value="Unassembled WGS sequence"/>
</dbReference>